<dbReference type="AlphaFoldDB" id="A0A1L9RHB2"/>
<keyword evidence="2" id="KW-1185">Reference proteome</keyword>
<protein>
    <submittedName>
        <fullName evidence="1">Uncharacterized protein</fullName>
    </submittedName>
</protein>
<dbReference type="GeneID" id="63754194"/>
<dbReference type="EMBL" id="KV878213">
    <property type="protein sequence ID" value="OJJ34326.1"/>
    <property type="molecule type" value="Genomic_DNA"/>
</dbReference>
<dbReference type="RefSeq" id="XP_040688002.1">
    <property type="nucleotide sequence ID" value="XM_040838346.1"/>
</dbReference>
<evidence type="ECO:0000313" key="2">
    <source>
        <dbReference type="Proteomes" id="UP000184383"/>
    </source>
</evidence>
<proteinExistence type="predicted"/>
<sequence>MANLFDEESIPLVGPDVFKGFSKEGVERLCYTSNCRSVLTCCVCGNIHQTFHRIRSVSRNIKEVSIFQILRNSLK</sequence>
<organism evidence="1 2">
    <name type="scientific">Aspergillus wentii DTO 134E9</name>
    <dbReference type="NCBI Taxonomy" id="1073089"/>
    <lineage>
        <taxon>Eukaryota</taxon>
        <taxon>Fungi</taxon>
        <taxon>Dikarya</taxon>
        <taxon>Ascomycota</taxon>
        <taxon>Pezizomycotina</taxon>
        <taxon>Eurotiomycetes</taxon>
        <taxon>Eurotiomycetidae</taxon>
        <taxon>Eurotiales</taxon>
        <taxon>Aspergillaceae</taxon>
        <taxon>Aspergillus</taxon>
        <taxon>Aspergillus subgen. Cremei</taxon>
    </lineage>
</organism>
<reference evidence="2" key="1">
    <citation type="journal article" date="2017" name="Genome Biol.">
        <title>Comparative genomics reveals high biological diversity and specific adaptations in the industrially and medically important fungal genus Aspergillus.</title>
        <authorList>
            <person name="de Vries R.P."/>
            <person name="Riley R."/>
            <person name="Wiebenga A."/>
            <person name="Aguilar-Osorio G."/>
            <person name="Amillis S."/>
            <person name="Uchima C.A."/>
            <person name="Anderluh G."/>
            <person name="Asadollahi M."/>
            <person name="Askin M."/>
            <person name="Barry K."/>
            <person name="Battaglia E."/>
            <person name="Bayram O."/>
            <person name="Benocci T."/>
            <person name="Braus-Stromeyer S.A."/>
            <person name="Caldana C."/>
            <person name="Canovas D."/>
            <person name="Cerqueira G.C."/>
            <person name="Chen F."/>
            <person name="Chen W."/>
            <person name="Choi C."/>
            <person name="Clum A."/>
            <person name="Dos Santos R.A."/>
            <person name="Damasio A.R."/>
            <person name="Diallinas G."/>
            <person name="Emri T."/>
            <person name="Fekete E."/>
            <person name="Flipphi M."/>
            <person name="Freyberg S."/>
            <person name="Gallo A."/>
            <person name="Gournas C."/>
            <person name="Habgood R."/>
            <person name="Hainaut M."/>
            <person name="Harispe M.L."/>
            <person name="Henrissat B."/>
            <person name="Hilden K.S."/>
            <person name="Hope R."/>
            <person name="Hossain A."/>
            <person name="Karabika E."/>
            <person name="Karaffa L."/>
            <person name="Karanyi Z."/>
            <person name="Krasevec N."/>
            <person name="Kuo A."/>
            <person name="Kusch H."/>
            <person name="LaButti K."/>
            <person name="Lagendijk E.L."/>
            <person name="Lapidus A."/>
            <person name="Levasseur A."/>
            <person name="Lindquist E."/>
            <person name="Lipzen A."/>
            <person name="Logrieco A.F."/>
            <person name="MacCabe A."/>
            <person name="Maekelae M.R."/>
            <person name="Malavazi I."/>
            <person name="Melin P."/>
            <person name="Meyer V."/>
            <person name="Mielnichuk N."/>
            <person name="Miskei M."/>
            <person name="Molnar A.P."/>
            <person name="Mule G."/>
            <person name="Ngan C.Y."/>
            <person name="Orejas M."/>
            <person name="Orosz E."/>
            <person name="Ouedraogo J.P."/>
            <person name="Overkamp K.M."/>
            <person name="Park H.-S."/>
            <person name="Perrone G."/>
            <person name="Piumi F."/>
            <person name="Punt P.J."/>
            <person name="Ram A.F."/>
            <person name="Ramon A."/>
            <person name="Rauscher S."/>
            <person name="Record E."/>
            <person name="Riano-Pachon D.M."/>
            <person name="Robert V."/>
            <person name="Roehrig J."/>
            <person name="Ruller R."/>
            <person name="Salamov A."/>
            <person name="Salih N.S."/>
            <person name="Samson R.A."/>
            <person name="Sandor E."/>
            <person name="Sanguinetti M."/>
            <person name="Schuetze T."/>
            <person name="Sepcic K."/>
            <person name="Shelest E."/>
            <person name="Sherlock G."/>
            <person name="Sophianopoulou V."/>
            <person name="Squina F.M."/>
            <person name="Sun H."/>
            <person name="Susca A."/>
            <person name="Todd R.B."/>
            <person name="Tsang A."/>
            <person name="Unkles S.E."/>
            <person name="van de Wiele N."/>
            <person name="van Rossen-Uffink D."/>
            <person name="Oliveira J.V."/>
            <person name="Vesth T.C."/>
            <person name="Visser J."/>
            <person name="Yu J.-H."/>
            <person name="Zhou M."/>
            <person name="Andersen M.R."/>
            <person name="Archer D.B."/>
            <person name="Baker S.E."/>
            <person name="Benoit I."/>
            <person name="Brakhage A.A."/>
            <person name="Braus G.H."/>
            <person name="Fischer R."/>
            <person name="Frisvad J.C."/>
            <person name="Goldman G.H."/>
            <person name="Houbraken J."/>
            <person name="Oakley B."/>
            <person name="Pocsi I."/>
            <person name="Scazzocchio C."/>
            <person name="Seiboth B."/>
            <person name="vanKuyk P.A."/>
            <person name="Wortman J."/>
            <person name="Dyer P.S."/>
            <person name="Grigoriev I.V."/>
        </authorList>
    </citation>
    <scope>NUCLEOTIDE SEQUENCE [LARGE SCALE GENOMIC DNA]</scope>
    <source>
        <strain evidence="2">DTO 134E9</strain>
    </source>
</reference>
<dbReference type="Proteomes" id="UP000184383">
    <property type="component" value="Unassembled WGS sequence"/>
</dbReference>
<accession>A0A1L9RHB2</accession>
<evidence type="ECO:0000313" key="1">
    <source>
        <dbReference type="EMBL" id="OJJ34326.1"/>
    </source>
</evidence>
<name>A0A1L9RHB2_ASPWE</name>
<dbReference type="VEuPathDB" id="FungiDB:ASPWEDRAFT_577772"/>
<gene>
    <name evidence="1" type="ORF">ASPWEDRAFT_577772</name>
</gene>